<dbReference type="PANTHER" id="PTHR33885:SF3">
    <property type="entry name" value="PHAGE SHOCK PROTEIN C"/>
    <property type="match status" value="1"/>
</dbReference>
<feature type="transmembrane region" description="Helical" evidence="6">
    <location>
        <begin position="43"/>
        <end position="70"/>
    </location>
</feature>
<keyword evidence="9" id="KW-1185">Reference proteome</keyword>
<organism evidence="8 9">
    <name type="scientific">Fodinibius salicampi</name>
    <dbReference type="NCBI Taxonomy" id="1920655"/>
    <lineage>
        <taxon>Bacteria</taxon>
        <taxon>Pseudomonadati</taxon>
        <taxon>Balneolota</taxon>
        <taxon>Balneolia</taxon>
        <taxon>Balneolales</taxon>
        <taxon>Balneolaceae</taxon>
        <taxon>Fodinibius</taxon>
    </lineage>
</organism>
<feature type="domain" description="Phage shock protein PspC N-terminal" evidence="7">
    <location>
        <begin position="164"/>
        <end position="222"/>
    </location>
</feature>
<evidence type="ECO:0000259" key="7">
    <source>
        <dbReference type="Pfam" id="PF04024"/>
    </source>
</evidence>
<evidence type="ECO:0000256" key="6">
    <source>
        <dbReference type="SAM" id="Phobius"/>
    </source>
</evidence>
<keyword evidence="5 6" id="KW-0472">Membrane</keyword>
<sequence length="232" mass="26600">MTAKTRQQSATQSIDSFMDIDERKLHQTMEEFLEEEEKEKTNIWNFATIAGLAMFFVGMMYVIQLIGLSWGPDLSGFINALPLIGGVLVTLVGFGYFVGDRKKVKQAQKEKKRKQKRAKEYDFNFDKEEKKDFTLDNDLGEKKSQKGYSEEKYRFDRYAFRQSKKLYKSRSDKKIAGVCGGLAKYFGISSTVVRLLFVITLFAGSGMSLLIYIALAIVLDKEPPEMDSQFDF</sequence>
<dbReference type="PANTHER" id="PTHR33885">
    <property type="entry name" value="PHAGE SHOCK PROTEIN C"/>
    <property type="match status" value="1"/>
</dbReference>
<evidence type="ECO:0000313" key="9">
    <source>
        <dbReference type="Proteomes" id="UP001207337"/>
    </source>
</evidence>
<reference evidence="8 9" key="1">
    <citation type="submission" date="2021-11" db="EMBL/GenBank/DDBJ databases">
        <title>Aliifidinibius sp. nov., a new bacterium isolated from saline soil.</title>
        <authorList>
            <person name="Galisteo C."/>
            <person name="De La Haba R."/>
            <person name="Sanchez-Porro C."/>
            <person name="Ventosa A."/>
        </authorList>
    </citation>
    <scope>NUCLEOTIDE SEQUENCE [LARGE SCALE GENOMIC DNA]</scope>
    <source>
        <strain evidence="8 9">KACC 190600</strain>
    </source>
</reference>
<evidence type="ECO:0000313" key="8">
    <source>
        <dbReference type="EMBL" id="MCW9712091.1"/>
    </source>
</evidence>
<gene>
    <name evidence="8" type="ORF">LQ318_04155</name>
</gene>
<keyword evidence="4 6" id="KW-1133">Transmembrane helix</keyword>
<dbReference type="InterPro" id="IPR007168">
    <property type="entry name" value="Phageshock_PspC_N"/>
</dbReference>
<comment type="subcellular location">
    <subcellularLocation>
        <location evidence="1">Cell membrane</location>
        <topology evidence="1">Single-pass membrane protein</topology>
    </subcellularLocation>
</comment>
<accession>A0ABT3PW55</accession>
<proteinExistence type="predicted"/>
<feature type="transmembrane region" description="Helical" evidence="6">
    <location>
        <begin position="195"/>
        <end position="219"/>
    </location>
</feature>
<keyword evidence="2" id="KW-1003">Cell membrane</keyword>
<feature type="transmembrane region" description="Helical" evidence="6">
    <location>
        <begin position="76"/>
        <end position="99"/>
    </location>
</feature>
<dbReference type="Pfam" id="PF04024">
    <property type="entry name" value="PspC"/>
    <property type="match status" value="1"/>
</dbReference>
<dbReference type="Proteomes" id="UP001207337">
    <property type="component" value="Unassembled WGS sequence"/>
</dbReference>
<evidence type="ECO:0000256" key="2">
    <source>
        <dbReference type="ARBA" id="ARBA00022475"/>
    </source>
</evidence>
<evidence type="ECO:0000256" key="1">
    <source>
        <dbReference type="ARBA" id="ARBA00004162"/>
    </source>
</evidence>
<name>A0ABT3PW55_9BACT</name>
<dbReference type="InterPro" id="IPR052027">
    <property type="entry name" value="PspC"/>
</dbReference>
<comment type="caution">
    <text evidence="8">The sequence shown here is derived from an EMBL/GenBank/DDBJ whole genome shotgun (WGS) entry which is preliminary data.</text>
</comment>
<protein>
    <submittedName>
        <fullName evidence="8">PspC domain-containing protein</fullName>
    </submittedName>
</protein>
<evidence type="ECO:0000256" key="3">
    <source>
        <dbReference type="ARBA" id="ARBA00022692"/>
    </source>
</evidence>
<dbReference type="EMBL" id="JAJNDC010000001">
    <property type="protein sequence ID" value="MCW9712091.1"/>
    <property type="molecule type" value="Genomic_DNA"/>
</dbReference>
<evidence type="ECO:0000256" key="4">
    <source>
        <dbReference type="ARBA" id="ARBA00022989"/>
    </source>
</evidence>
<evidence type="ECO:0000256" key="5">
    <source>
        <dbReference type="ARBA" id="ARBA00023136"/>
    </source>
</evidence>
<dbReference type="RefSeq" id="WP_265787773.1">
    <property type="nucleotide sequence ID" value="NZ_BAABRS010000001.1"/>
</dbReference>
<keyword evidence="3 6" id="KW-0812">Transmembrane</keyword>